<reference evidence="1 2" key="1">
    <citation type="submission" date="2016-10" db="EMBL/GenBank/DDBJ databases">
        <authorList>
            <person name="de Groot N.N."/>
        </authorList>
    </citation>
    <scope>NUCLEOTIDE SEQUENCE [LARGE SCALE GENOMIC DNA]</scope>
    <source>
        <strain evidence="1 2">DSM 11457</strain>
    </source>
</reference>
<evidence type="ECO:0000313" key="1">
    <source>
        <dbReference type="EMBL" id="SEN21470.1"/>
    </source>
</evidence>
<gene>
    <name evidence="1" type="ORF">SAMN04488077_113103</name>
</gene>
<evidence type="ECO:0000313" key="2">
    <source>
        <dbReference type="Proteomes" id="UP000182160"/>
    </source>
</evidence>
<dbReference type="Proteomes" id="UP000182160">
    <property type="component" value="Unassembled WGS sequence"/>
</dbReference>
<dbReference type="AlphaFoldDB" id="A0A1H8EQ11"/>
<protein>
    <submittedName>
        <fullName evidence="1">Uncharacterized protein</fullName>
    </submittedName>
</protein>
<proteinExistence type="predicted"/>
<dbReference type="RefSeq" id="WP_074787300.1">
    <property type="nucleotide sequence ID" value="NZ_FOBO01000013.1"/>
</dbReference>
<dbReference type="EMBL" id="FOBO01000013">
    <property type="protein sequence ID" value="SEN21470.1"/>
    <property type="molecule type" value="Genomic_DNA"/>
</dbReference>
<organism evidence="1 2">
    <name type="scientific">Roseovarius tolerans</name>
    <dbReference type="NCBI Taxonomy" id="74031"/>
    <lineage>
        <taxon>Bacteria</taxon>
        <taxon>Pseudomonadati</taxon>
        <taxon>Pseudomonadota</taxon>
        <taxon>Alphaproteobacteria</taxon>
        <taxon>Rhodobacterales</taxon>
        <taxon>Roseobacteraceae</taxon>
        <taxon>Roseovarius</taxon>
    </lineage>
</organism>
<accession>A0A1H8EQ11</accession>
<name>A0A1H8EQ11_9RHOB</name>
<sequence>MSFESLKMPLRSSLFERLVSYLKPAPAPAPRSWEEPHLPGLATRLFRESERRLDAVGLDSPQATAREIELRGAFTHQSVLILAKPSHNITNLQIWLESIFGLDVTVVHDPAFFYEWLFRFAGLTDLVVIDRDSFTDERPTFGTFLSAAEEACDDIPMIVMSEDFAANDFAPSWQDKWDITLRAPVAQTTLWLAIKTAADMALNGKCR</sequence>